<dbReference type="AlphaFoldDB" id="A0A445ERG1"/>
<evidence type="ECO:0000313" key="1">
    <source>
        <dbReference type="EMBL" id="RYR77936.1"/>
    </source>
</evidence>
<dbReference type="Proteomes" id="UP000289738">
    <property type="component" value="Chromosome A01"/>
</dbReference>
<reference evidence="1 2" key="1">
    <citation type="submission" date="2019-01" db="EMBL/GenBank/DDBJ databases">
        <title>Sequencing of cultivated peanut Arachis hypogaea provides insights into genome evolution and oil improvement.</title>
        <authorList>
            <person name="Chen X."/>
        </authorList>
    </citation>
    <scope>NUCLEOTIDE SEQUENCE [LARGE SCALE GENOMIC DNA]</scope>
    <source>
        <strain evidence="2">cv. Fuhuasheng</strain>
        <tissue evidence="1">Leaves</tissue>
    </source>
</reference>
<protein>
    <submittedName>
        <fullName evidence="1">Uncharacterized protein</fullName>
    </submittedName>
</protein>
<organism evidence="1 2">
    <name type="scientific">Arachis hypogaea</name>
    <name type="common">Peanut</name>
    <dbReference type="NCBI Taxonomy" id="3818"/>
    <lineage>
        <taxon>Eukaryota</taxon>
        <taxon>Viridiplantae</taxon>
        <taxon>Streptophyta</taxon>
        <taxon>Embryophyta</taxon>
        <taxon>Tracheophyta</taxon>
        <taxon>Spermatophyta</taxon>
        <taxon>Magnoliopsida</taxon>
        <taxon>eudicotyledons</taxon>
        <taxon>Gunneridae</taxon>
        <taxon>Pentapetalae</taxon>
        <taxon>rosids</taxon>
        <taxon>fabids</taxon>
        <taxon>Fabales</taxon>
        <taxon>Fabaceae</taxon>
        <taxon>Papilionoideae</taxon>
        <taxon>50 kb inversion clade</taxon>
        <taxon>dalbergioids sensu lato</taxon>
        <taxon>Dalbergieae</taxon>
        <taxon>Pterocarpus clade</taxon>
        <taxon>Arachis</taxon>
    </lineage>
</organism>
<dbReference type="EMBL" id="SDMP01000001">
    <property type="protein sequence ID" value="RYR77936.1"/>
    <property type="molecule type" value="Genomic_DNA"/>
</dbReference>
<gene>
    <name evidence="1" type="ORF">Ahy_A01g002647</name>
</gene>
<keyword evidence="2" id="KW-1185">Reference proteome</keyword>
<evidence type="ECO:0000313" key="2">
    <source>
        <dbReference type="Proteomes" id="UP000289738"/>
    </source>
</evidence>
<name>A0A445ERG1_ARAHY</name>
<comment type="caution">
    <text evidence="1">The sequence shown here is derived from an EMBL/GenBank/DDBJ whole genome shotgun (WGS) entry which is preliminary data.</text>
</comment>
<proteinExistence type="predicted"/>
<sequence>MVRIFKYDHTLKENKERFAYQRSYTLRLEAVTQQSQHIKDDSNNIVVSVVDSDMVCRNTASEPYKNHDYGLRSFFTDNLCTSTLRPSSPSATSRPVNPEDGINLREQVLELTWSLHQQAQQLQQSESGNPHMCVRHRFPQAGMEAGAGTASVVFQDQMRANGNNTAGGSGTARGAPTSHLVHCLNSTRRMTTSTIRIFSD</sequence>
<accession>A0A445ERG1</accession>